<dbReference type="AlphaFoldDB" id="A0A843XHY5"/>
<comment type="subcellular location">
    <subcellularLocation>
        <location evidence="1">Membrane</location>
        <topology evidence="1">Single-pass membrane protein</topology>
    </subcellularLocation>
</comment>
<feature type="transmembrane region" description="Helical" evidence="16">
    <location>
        <begin position="300"/>
        <end position="319"/>
    </location>
</feature>
<gene>
    <name evidence="20" type="ORF">Taro_052190</name>
</gene>
<evidence type="ECO:0000256" key="6">
    <source>
        <dbReference type="ARBA" id="ARBA00022729"/>
    </source>
</evidence>
<feature type="signal peptide" evidence="17">
    <location>
        <begin position="1"/>
        <end position="22"/>
    </location>
</feature>
<dbReference type="GO" id="GO:0004713">
    <property type="term" value="F:protein tyrosine kinase activity"/>
    <property type="evidence" value="ECO:0007669"/>
    <property type="project" value="InterPro"/>
</dbReference>
<keyword evidence="9" id="KW-0418">Kinase</keyword>
<keyword evidence="2" id="KW-0723">Serine/threonine-protein kinase</keyword>
<evidence type="ECO:0000313" key="21">
    <source>
        <dbReference type="Proteomes" id="UP000652761"/>
    </source>
</evidence>
<dbReference type="PANTHER" id="PTHR27002">
    <property type="entry name" value="RECEPTOR-LIKE SERINE/THREONINE-PROTEIN KINASE SD1-8"/>
    <property type="match status" value="1"/>
</dbReference>
<keyword evidence="12 16" id="KW-0472">Membrane</keyword>
<dbReference type="PROSITE" id="PS51473">
    <property type="entry name" value="GNK2"/>
    <property type="match status" value="2"/>
</dbReference>
<evidence type="ECO:0000256" key="12">
    <source>
        <dbReference type="ARBA" id="ARBA00023136"/>
    </source>
</evidence>
<dbReference type="Gene3D" id="3.30.200.20">
    <property type="entry name" value="Phosphorylase Kinase, domain 1"/>
    <property type="match status" value="1"/>
</dbReference>
<dbReference type="Pfam" id="PF07714">
    <property type="entry name" value="PK_Tyr_Ser-Thr"/>
    <property type="match status" value="1"/>
</dbReference>
<evidence type="ECO:0000256" key="2">
    <source>
        <dbReference type="ARBA" id="ARBA00022527"/>
    </source>
</evidence>
<evidence type="ECO:0000313" key="20">
    <source>
        <dbReference type="EMBL" id="MQM19189.1"/>
    </source>
</evidence>
<evidence type="ECO:0000256" key="10">
    <source>
        <dbReference type="ARBA" id="ARBA00022840"/>
    </source>
</evidence>
<keyword evidence="5 16" id="KW-0812">Transmembrane</keyword>
<dbReference type="Gene3D" id="3.30.430.20">
    <property type="entry name" value="Gnk2 domain, C-X8-C-X2-C motif"/>
    <property type="match status" value="2"/>
</dbReference>
<dbReference type="FunFam" id="3.30.200.20:FF:000142">
    <property type="entry name" value="Cysteine-rich receptor-like protein kinase 10"/>
    <property type="match status" value="1"/>
</dbReference>
<dbReference type="GO" id="GO:0005886">
    <property type="term" value="C:plasma membrane"/>
    <property type="evidence" value="ECO:0007669"/>
    <property type="project" value="TreeGrafter"/>
</dbReference>
<reference evidence="20" key="1">
    <citation type="submission" date="2017-07" db="EMBL/GenBank/DDBJ databases">
        <title>Taro Niue Genome Assembly and Annotation.</title>
        <authorList>
            <person name="Atibalentja N."/>
            <person name="Keating K."/>
            <person name="Fields C.J."/>
        </authorList>
    </citation>
    <scope>NUCLEOTIDE SEQUENCE</scope>
    <source>
        <strain evidence="20">Niue_2</strain>
        <tissue evidence="20">Leaf</tissue>
    </source>
</reference>
<keyword evidence="13" id="KW-0325">Glycoprotein</keyword>
<dbReference type="InterPro" id="IPR000719">
    <property type="entry name" value="Prot_kinase_dom"/>
</dbReference>
<dbReference type="GO" id="GO:0004674">
    <property type="term" value="F:protein serine/threonine kinase activity"/>
    <property type="evidence" value="ECO:0007669"/>
    <property type="project" value="UniProtKB-KW"/>
</dbReference>
<evidence type="ECO:0000256" key="15">
    <source>
        <dbReference type="SAM" id="MobiDB-lite"/>
    </source>
</evidence>
<dbReference type="SUPFAM" id="SSF56112">
    <property type="entry name" value="Protein kinase-like (PK-like)"/>
    <property type="match status" value="1"/>
</dbReference>
<dbReference type="InterPro" id="IPR002902">
    <property type="entry name" value="GNK2"/>
</dbReference>
<dbReference type="InterPro" id="IPR017441">
    <property type="entry name" value="Protein_kinase_ATP_BS"/>
</dbReference>
<evidence type="ECO:0000256" key="1">
    <source>
        <dbReference type="ARBA" id="ARBA00004167"/>
    </source>
</evidence>
<feature type="compositionally biased region" description="Polar residues" evidence="15">
    <location>
        <begin position="519"/>
        <end position="533"/>
    </location>
</feature>
<evidence type="ECO:0000259" key="19">
    <source>
        <dbReference type="PROSITE" id="PS51473"/>
    </source>
</evidence>
<dbReference type="PROSITE" id="PS50011">
    <property type="entry name" value="PROTEIN_KINASE_DOM"/>
    <property type="match status" value="1"/>
</dbReference>
<keyword evidence="6 17" id="KW-0732">Signal</keyword>
<evidence type="ECO:0000256" key="17">
    <source>
        <dbReference type="SAM" id="SignalP"/>
    </source>
</evidence>
<feature type="domain" description="Gnk2-homologous" evidence="19">
    <location>
        <begin position="23"/>
        <end position="125"/>
    </location>
</feature>
<dbReference type="PROSITE" id="PS00107">
    <property type="entry name" value="PROTEIN_KINASE_ATP"/>
    <property type="match status" value="1"/>
</dbReference>
<keyword evidence="10 14" id="KW-0067">ATP-binding</keyword>
<evidence type="ECO:0000256" key="13">
    <source>
        <dbReference type="ARBA" id="ARBA00023180"/>
    </source>
</evidence>
<feature type="region of interest" description="Disordered" evidence="15">
    <location>
        <begin position="262"/>
        <end position="289"/>
    </location>
</feature>
<proteinExistence type="predicted"/>
<dbReference type="Proteomes" id="UP000652761">
    <property type="component" value="Unassembled WGS sequence"/>
</dbReference>
<keyword evidence="21" id="KW-1185">Reference proteome</keyword>
<keyword evidence="8 14" id="KW-0547">Nucleotide-binding</keyword>
<protein>
    <recommendedName>
        <fullName evidence="22">Cysteine-rich receptor-like protein kinase 25</fullName>
    </recommendedName>
</protein>
<dbReference type="GO" id="GO:0005524">
    <property type="term" value="F:ATP binding"/>
    <property type="evidence" value="ECO:0007669"/>
    <property type="project" value="UniProtKB-UniRule"/>
</dbReference>
<evidence type="ECO:0000256" key="14">
    <source>
        <dbReference type="PROSITE-ProRule" id="PRU10141"/>
    </source>
</evidence>
<sequence>MALLPLLGLLHLLKVVSLPTTAQPLYTNCSSGANYTANGALSTNLNRLLSSLPDNGSATGFFRTTIGSIPDRVHALVLCRGDVSEGDCRSCLYTAAEDIQQDCPYRRSAIIWYNYCMLRYSDRQFSSIPRDSPQVYMWNPYNVTEVAQFNLQLNALMAGLVRFAAYNASARMFATGEADYADAATPKIYGLVQCTRDQSADDCNACLKGITGQIPNRFPGSRGVRILNAICNVRYSLYTFYKSSAMVTVPLFINATSPTAASQTPAAAPPPPAAGLSPPISSPVSQEGKKKNSTGTVLQIAVPLGSAFVLIAVICVCFCRRKSKGGILRTRNAQEISTVESLLFDLSTLRVATGNFSDQNKLGQGGFGSVYKGLLPNGQEIAVKRLIAGSGQGVEELKNEVVLLAKLQHRNLVRLLGVCLEREEKLLAYEYVWKRWANGTVLEIIDPSLGGQYQRGEVERCAQIGLLCVQEAAAARPTMTTVVLKLSSYSMSLQVPSRPAFFAGHSEQHLDVLPRHPDSSSSTTPLYSQNDVSITELDPR</sequence>
<evidence type="ECO:0000256" key="3">
    <source>
        <dbReference type="ARBA" id="ARBA00022553"/>
    </source>
</evidence>
<accession>A0A843XHY5</accession>
<evidence type="ECO:0000256" key="5">
    <source>
        <dbReference type="ARBA" id="ARBA00022692"/>
    </source>
</evidence>
<dbReference type="InterPro" id="IPR011009">
    <property type="entry name" value="Kinase-like_dom_sf"/>
</dbReference>
<dbReference type="OrthoDB" id="688481at2759"/>
<evidence type="ECO:0000256" key="8">
    <source>
        <dbReference type="ARBA" id="ARBA00022741"/>
    </source>
</evidence>
<keyword evidence="3" id="KW-0597">Phosphoprotein</keyword>
<evidence type="ECO:0000256" key="9">
    <source>
        <dbReference type="ARBA" id="ARBA00022777"/>
    </source>
</evidence>
<dbReference type="SMART" id="SM00219">
    <property type="entry name" value="TyrKc"/>
    <property type="match status" value="1"/>
</dbReference>
<organism evidence="20 21">
    <name type="scientific">Colocasia esculenta</name>
    <name type="common">Wild taro</name>
    <name type="synonym">Arum esculentum</name>
    <dbReference type="NCBI Taxonomy" id="4460"/>
    <lineage>
        <taxon>Eukaryota</taxon>
        <taxon>Viridiplantae</taxon>
        <taxon>Streptophyta</taxon>
        <taxon>Embryophyta</taxon>
        <taxon>Tracheophyta</taxon>
        <taxon>Spermatophyta</taxon>
        <taxon>Magnoliopsida</taxon>
        <taxon>Liliopsida</taxon>
        <taxon>Araceae</taxon>
        <taxon>Aroideae</taxon>
        <taxon>Colocasieae</taxon>
        <taxon>Colocasia</taxon>
    </lineage>
</organism>
<keyword evidence="7" id="KW-0677">Repeat</keyword>
<feature type="region of interest" description="Disordered" evidence="15">
    <location>
        <begin position="513"/>
        <end position="540"/>
    </location>
</feature>
<dbReference type="Pfam" id="PF01657">
    <property type="entry name" value="Stress-antifung"/>
    <property type="match status" value="2"/>
</dbReference>
<feature type="chain" id="PRO_5032611423" description="Cysteine-rich receptor-like protein kinase 25" evidence="17">
    <location>
        <begin position="23"/>
        <end position="540"/>
    </location>
</feature>
<evidence type="ECO:0000256" key="16">
    <source>
        <dbReference type="SAM" id="Phobius"/>
    </source>
</evidence>
<dbReference type="EMBL" id="NMUH01008733">
    <property type="protein sequence ID" value="MQM19189.1"/>
    <property type="molecule type" value="Genomic_DNA"/>
</dbReference>
<evidence type="ECO:0008006" key="22">
    <source>
        <dbReference type="Google" id="ProtNLM"/>
    </source>
</evidence>
<evidence type="ECO:0000256" key="4">
    <source>
        <dbReference type="ARBA" id="ARBA00022679"/>
    </source>
</evidence>
<dbReference type="FunFam" id="3.30.430.20:FF:000002">
    <property type="entry name" value="Cysteine-rich receptor-like protein kinase 10"/>
    <property type="match status" value="1"/>
</dbReference>
<feature type="compositionally biased region" description="Low complexity" evidence="15">
    <location>
        <begin position="274"/>
        <end position="283"/>
    </location>
</feature>
<dbReference type="CDD" id="cd23509">
    <property type="entry name" value="Gnk2-like"/>
    <property type="match status" value="2"/>
</dbReference>
<feature type="domain" description="Protein kinase" evidence="18">
    <location>
        <begin position="356"/>
        <end position="540"/>
    </location>
</feature>
<name>A0A843XHY5_COLES</name>
<dbReference type="FunFam" id="3.30.430.20:FF:000003">
    <property type="entry name" value="Cysteine-rich RLK (RECEPTOR-like protein kinase) 10"/>
    <property type="match status" value="1"/>
</dbReference>
<keyword evidence="11 16" id="KW-1133">Transmembrane helix</keyword>
<evidence type="ECO:0000256" key="7">
    <source>
        <dbReference type="ARBA" id="ARBA00022737"/>
    </source>
</evidence>
<evidence type="ECO:0000259" key="18">
    <source>
        <dbReference type="PROSITE" id="PS50011"/>
    </source>
</evidence>
<dbReference type="InterPro" id="IPR020635">
    <property type="entry name" value="Tyr_kinase_cat_dom"/>
</dbReference>
<evidence type="ECO:0000256" key="11">
    <source>
        <dbReference type="ARBA" id="ARBA00022989"/>
    </source>
</evidence>
<dbReference type="InterPro" id="IPR001245">
    <property type="entry name" value="Ser-Thr/Tyr_kinase_cat_dom"/>
</dbReference>
<feature type="binding site" evidence="14">
    <location>
        <position position="384"/>
    </location>
    <ligand>
        <name>ATP</name>
        <dbReference type="ChEBI" id="CHEBI:30616"/>
    </ligand>
</feature>
<comment type="caution">
    <text evidence="20">The sequence shown here is derived from an EMBL/GenBank/DDBJ whole genome shotgun (WGS) entry which is preliminary data.</text>
</comment>
<feature type="domain" description="Gnk2-homologous" evidence="19">
    <location>
        <begin position="131"/>
        <end position="240"/>
    </location>
</feature>
<dbReference type="InterPro" id="IPR038408">
    <property type="entry name" value="GNK2_sf"/>
</dbReference>
<dbReference type="PANTHER" id="PTHR27002:SF1040">
    <property type="entry name" value="OS07G0538400 PROTEIN"/>
    <property type="match status" value="1"/>
</dbReference>
<keyword evidence="4" id="KW-0808">Transferase</keyword>